<evidence type="ECO:0000256" key="3">
    <source>
        <dbReference type="ARBA" id="ARBA00023125"/>
    </source>
</evidence>
<evidence type="ECO:0000256" key="4">
    <source>
        <dbReference type="ARBA" id="ARBA00023163"/>
    </source>
</evidence>
<dbReference type="InterPro" id="IPR009057">
    <property type="entry name" value="Homeodomain-like_sf"/>
</dbReference>
<dbReference type="PROSITE" id="PS50977">
    <property type="entry name" value="HTH_TETR_2"/>
    <property type="match status" value="1"/>
</dbReference>
<keyword evidence="9" id="KW-1185">Reference proteome</keyword>
<evidence type="ECO:0000256" key="1">
    <source>
        <dbReference type="ARBA" id="ARBA00022491"/>
    </source>
</evidence>
<feature type="region of interest" description="Disordered" evidence="6">
    <location>
        <begin position="212"/>
        <end position="232"/>
    </location>
</feature>
<dbReference type="Gene3D" id="1.10.357.10">
    <property type="entry name" value="Tetracycline Repressor, domain 2"/>
    <property type="match status" value="1"/>
</dbReference>
<dbReference type="InterPro" id="IPR001647">
    <property type="entry name" value="HTH_TetR"/>
</dbReference>
<keyword evidence="2" id="KW-0805">Transcription regulation</keyword>
<dbReference type="PRINTS" id="PR00455">
    <property type="entry name" value="HTHTETR"/>
</dbReference>
<dbReference type="InterPro" id="IPR023772">
    <property type="entry name" value="DNA-bd_HTH_TetR-type_CS"/>
</dbReference>
<protein>
    <submittedName>
        <fullName evidence="8">TetR family transcriptional regulator</fullName>
    </submittedName>
</protein>
<evidence type="ECO:0000313" key="9">
    <source>
        <dbReference type="Proteomes" id="UP000292445"/>
    </source>
</evidence>
<accession>A0A4Q7N9B1</accession>
<evidence type="ECO:0000256" key="6">
    <source>
        <dbReference type="SAM" id="MobiDB-lite"/>
    </source>
</evidence>
<dbReference type="GO" id="GO:0000976">
    <property type="term" value="F:transcription cis-regulatory region binding"/>
    <property type="evidence" value="ECO:0007669"/>
    <property type="project" value="TreeGrafter"/>
</dbReference>
<dbReference type="OrthoDB" id="9089941at2"/>
<dbReference type="RefSeq" id="WP_130361564.1">
    <property type="nucleotide sequence ID" value="NZ_SGXC01000003.1"/>
</dbReference>
<evidence type="ECO:0000256" key="5">
    <source>
        <dbReference type="PROSITE-ProRule" id="PRU00335"/>
    </source>
</evidence>
<dbReference type="InterPro" id="IPR041586">
    <property type="entry name" value="PsrA_TetR_C"/>
</dbReference>
<dbReference type="SUPFAM" id="SSF46689">
    <property type="entry name" value="Homeodomain-like"/>
    <property type="match status" value="1"/>
</dbReference>
<evidence type="ECO:0000259" key="7">
    <source>
        <dbReference type="PROSITE" id="PS50977"/>
    </source>
</evidence>
<dbReference type="SUPFAM" id="SSF48498">
    <property type="entry name" value="Tetracyclin repressor-like, C-terminal domain"/>
    <property type="match status" value="1"/>
</dbReference>
<reference evidence="8 9" key="1">
    <citation type="submission" date="2019-02" db="EMBL/GenBank/DDBJ databases">
        <title>Genomic Encyclopedia of Type Strains, Phase IV (KMG-IV): sequencing the most valuable type-strain genomes for metagenomic binning, comparative biology and taxonomic classification.</title>
        <authorList>
            <person name="Goeker M."/>
        </authorList>
    </citation>
    <scope>NUCLEOTIDE SEQUENCE [LARGE SCALE GENOMIC DNA]</scope>
    <source>
        <strain evidence="8 9">K24</strain>
    </source>
</reference>
<sequence length="232" mass="24569">MTDQNARTAILDAAEGVFAAHGFDGTSMRQIANEAGVAQALLHYHFGTKEKLYEAMFARRSDAINAVRAAALDRLFGPDGQGRPTLGDLLEALFRPTVEFGHEGPAGNLFSRVLAATANADDERSRTLIGAHYDAIARRFIDAFRRVLPPLRQDDAVWSYMFAIGVGMTMMAATGRAGRLSDGACDDSDVDAVMARLVPFISAGIEALAADRAAGGTGRPPVFPPRSGSGAG</sequence>
<feature type="domain" description="HTH tetR-type" evidence="7">
    <location>
        <begin position="4"/>
        <end position="64"/>
    </location>
</feature>
<keyword evidence="3 5" id="KW-0238">DNA-binding</keyword>
<name>A0A4Q7N9B1_9BURK</name>
<dbReference type="PROSITE" id="PS01081">
    <property type="entry name" value="HTH_TETR_1"/>
    <property type="match status" value="1"/>
</dbReference>
<dbReference type="InterPro" id="IPR036271">
    <property type="entry name" value="Tet_transcr_reg_TetR-rel_C_sf"/>
</dbReference>
<evidence type="ECO:0000256" key="2">
    <source>
        <dbReference type="ARBA" id="ARBA00023015"/>
    </source>
</evidence>
<dbReference type="GO" id="GO:0003700">
    <property type="term" value="F:DNA-binding transcription factor activity"/>
    <property type="evidence" value="ECO:0007669"/>
    <property type="project" value="TreeGrafter"/>
</dbReference>
<keyword evidence="1" id="KW-0678">Repressor</keyword>
<dbReference type="PANTHER" id="PTHR30055">
    <property type="entry name" value="HTH-TYPE TRANSCRIPTIONAL REGULATOR RUTR"/>
    <property type="match status" value="1"/>
</dbReference>
<dbReference type="EMBL" id="SGXC01000003">
    <property type="protein sequence ID" value="RZS78673.1"/>
    <property type="molecule type" value="Genomic_DNA"/>
</dbReference>
<dbReference type="InterPro" id="IPR050109">
    <property type="entry name" value="HTH-type_TetR-like_transc_reg"/>
</dbReference>
<keyword evidence="4" id="KW-0804">Transcription</keyword>
<dbReference type="AlphaFoldDB" id="A0A4Q7N9B1"/>
<gene>
    <name evidence="8" type="ORF">EV675_5329</name>
</gene>
<feature type="DNA-binding region" description="H-T-H motif" evidence="5">
    <location>
        <begin position="27"/>
        <end position="46"/>
    </location>
</feature>
<dbReference type="Pfam" id="PF17939">
    <property type="entry name" value="TetR_C_30"/>
    <property type="match status" value="1"/>
</dbReference>
<dbReference type="Proteomes" id="UP000292445">
    <property type="component" value="Unassembled WGS sequence"/>
</dbReference>
<proteinExistence type="predicted"/>
<dbReference type="PANTHER" id="PTHR30055:SF235">
    <property type="entry name" value="TRANSCRIPTIONAL REGULATORY PROTEIN"/>
    <property type="match status" value="1"/>
</dbReference>
<comment type="caution">
    <text evidence="8">The sequence shown here is derived from an EMBL/GenBank/DDBJ whole genome shotgun (WGS) entry which is preliminary data.</text>
</comment>
<evidence type="ECO:0000313" key="8">
    <source>
        <dbReference type="EMBL" id="RZS78673.1"/>
    </source>
</evidence>
<organism evidence="8 9">
    <name type="scientific">Pigmentiphaga kullae</name>
    <dbReference type="NCBI Taxonomy" id="151784"/>
    <lineage>
        <taxon>Bacteria</taxon>
        <taxon>Pseudomonadati</taxon>
        <taxon>Pseudomonadota</taxon>
        <taxon>Betaproteobacteria</taxon>
        <taxon>Burkholderiales</taxon>
        <taxon>Alcaligenaceae</taxon>
        <taxon>Pigmentiphaga</taxon>
    </lineage>
</organism>
<dbReference type="Pfam" id="PF00440">
    <property type="entry name" value="TetR_N"/>
    <property type="match status" value="1"/>
</dbReference>